<evidence type="ECO:0000313" key="3">
    <source>
        <dbReference type="Proteomes" id="UP000054047"/>
    </source>
</evidence>
<evidence type="ECO:0000259" key="1">
    <source>
        <dbReference type="PROSITE" id="PS50948"/>
    </source>
</evidence>
<evidence type="ECO:0000313" key="2">
    <source>
        <dbReference type="EMBL" id="KIH47680.1"/>
    </source>
</evidence>
<dbReference type="EMBL" id="KN767230">
    <property type="protein sequence ID" value="KIH47680.1"/>
    <property type="molecule type" value="Genomic_DNA"/>
</dbReference>
<accession>A0A0C2FGE8</accession>
<dbReference type="OrthoDB" id="5855871at2759"/>
<dbReference type="InterPro" id="IPR003609">
    <property type="entry name" value="Pan_app"/>
</dbReference>
<reference evidence="2 3" key="1">
    <citation type="submission" date="2013-12" db="EMBL/GenBank/DDBJ databases">
        <title>Draft genome of the parsitic nematode Ancylostoma duodenale.</title>
        <authorList>
            <person name="Mitreva M."/>
        </authorList>
    </citation>
    <scope>NUCLEOTIDE SEQUENCE [LARGE SCALE GENOMIC DNA]</scope>
    <source>
        <strain evidence="2 3">Zhejiang</strain>
    </source>
</reference>
<feature type="domain" description="Apple" evidence="1">
    <location>
        <begin position="6"/>
        <end position="86"/>
    </location>
</feature>
<dbReference type="Proteomes" id="UP000054047">
    <property type="component" value="Unassembled WGS sequence"/>
</dbReference>
<dbReference type="SMART" id="SM00473">
    <property type="entry name" value="PAN_AP"/>
    <property type="match status" value="1"/>
</dbReference>
<organism evidence="2 3">
    <name type="scientific">Ancylostoma duodenale</name>
    <dbReference type="NCBI Taxonomy" id="51022"/>
    <lineage>
        <taxon>Eukaryota</taxon>
        <taxon>Metazoa</taxon>
        <taxon>Ecdysozoa</taxon>
        <taxon>Nematoda</taxon>
        <taxon>Chromadorea</taxon>
        <taxon>Rhabditida</taxon>
        <taxon>Rhabditina</taxon>
        <taxon>Rhabditomorpha</taxon>
        <taxon>Strongyloidea</taxon>
        <taxon>Ancylostomatidae</taxon>
        <taxon>Ancylostomatinae</taxon>
        <taxon>Ancylostoma</taxon>
    </lineage>
</organism>
<gene>
    <name evidence="2" type="ORF">ANCDUO_22256</name>
</gene>
<dbReference type="Gene3D" id="3.50.4.10">
    <property type="entry name" value="Hepatocyte Growth Factor"/>
    <property type="match status" value="1"/>
</dbReference>
<name>A0A0C2FGE8_9BILA</name>
<dbReference type="PROSITE" id="PS50948">
    <property type="entry name" value="PAN"/>
    <property type="match status" value="1"/>
</dbReference>
<proteinExistence type="predicted"/>
<keyword evidence="3" id="KW-1185">Reference proteome</keyword>
<dbReference type="SUPFAM" id="SSF57414">
    <property type="entry name" value="Hairpin loop containing domain-like"/>
    <property type="match status" value="1"/>
</dbReference>
<sequence>MSSSRCSFMRVNSAGLTDFYDEMIPDVSDAEDCERKCIAREKVGDPCRSYTYDKLGKLCYINHQDSRSSGRSPLATRNSDLVHGTLDDCIDCERILHVAFSVQQVIL</sequence>
<protein>
    <submittedName>
        <fullName evidence="2">PAN domain protein</fullName>
    </submittedName>
</protein>
<dbReference type="AlphaFoldDB" id="A0A0C2FGE8"/>
<dbReference type="Pfam" id="PF00024">
    <property type="entry name" value="PAN_1"/>
    <property type="match status" value="1"/>
</dbReference>